<accession>A0AAW0KQZ0</accession>
<dbReference type="Proteomes" id="UP000237347">
    <property type="component" value="Unassembled WGS sequence"/>
</dbReference>
<proteinExistence type="predicted"/>
<keyword evidence="4" id="KW-1185">Reference proteome</keyword>
<feature type="region of interest" description="Disordered" evidence="1">
    <location>
        <begin position="243"/>
        <end position="272"/>
    </location>
</feature>
<name>A0AAW0KQZ0_QUESU</name>
<evidence type="ECO:0000259" key="2">
    <source>
        <dbReference type="Pfam" id="PF14392"/>
    </source>
</evidence>
<feature type="region of interest" description="Disordered" evidence="1">
    <location>
        <begin position="102"/>
        <end position="125"/>
    </location>
</feature>
<dbReference type="EMBL" id="PKMF04000249">
    <property type="protein sequence ID" value="KAK7841066.1"/>
    <property type="molecule type" value="Genomic_DNA"/>
</dbReference>
<protein>
    <recommendedName>
        <fullName evidence="2">Zinc knuckle CX2CX4HX4C domain-containing protein</fullName>
    </recommendedName>
</protein>
<gene>
    <name evidence="3" type="ORF">CFP56_015952</name>
</gene>
<feature type="domain" description="Zinc knuckle CX2CX4HX4C" evidence="2">
    <location>
        <begin position="22"/>
        <end position="69"/>
    </location>
</feature>
<evidence type="ECO:0000313" key="3">
    <source>
        <dbReference type="EMBL" id="KAK7841066.1"/>
    </source>
</evidence>
<reference evidence="3 4" key="1">
    <citation type="journal article" date="2018" name="Sci. Data">
        <title>The draft genome sequence of cork oak.</title>
        <authorList>
            <person name="Ramos A.M."/>
            <person name="Usie A."/>
            <person name="Barbosa P."/>
            <person name="Barros P.M."/>
            <person name="Capote T."/>
            <person name="Chaves I."/>
            <person name="Simoes F."/>
            <person name="Abreu I."/>
            <person name="Carrasquinho I."/>
            <person name="Faro C."/>
            <person name="Guimaraes J.B."/>
            <person name="Mendonca D."/>
            <person name="Nobrega F."/>
            <person name="Rodrigues L."/>
            <person name="Saibo N.J.M."/>
            <person name="Varela M.C."/>
            <person name="Egas C."/>
            <person name="Matos J."/>
            <person name="Miguel C.M."/>
            <person name="Oliveira M.M."/>
            <person name="Ricardo C.P."/>
            <person name="Goncalves S."/>
        </authorList>
    </citation>
    <scope>NUCLEOTIDE SEQUENCE [LARGE SCALE GENOMIC DNA]</scope>
    <source>
        <strain evidence="4">cv. HL8</strain>
    </source>
</reference>
<organism evidence="3 4">
    <name type="scientific">Quercus suber</name>
    <name type="common">Cork oak</name>
    <dbReference type="NCBI Taxonomy" id="58331"/>
    <lineage>
        <taxon>Eukaryota</taxon>
        <taxon>Viridiplantae</taxon>
        <taxon>Streptophyta</taxon>
        <taxon>Embryophyta</taxon>
        <taxon>Tracheophyta</taxon>
        <taxon>Spermatophyta</taxon>
        <taxon>Magnoliopsida</taxon>
        <taxon>eudicotyledons</taxon>
        <taxon>Gunneridae</taxon>
        <taxon>Pentapetalae</taxon>
        <taxon>rosids</taxon>
        <taxon>fabids</taxon>
        <taxon>Fagales</taxon>
        <taxon>Fagaceae</taxon>
        <taxon>Quercus</taxon>
    </lineage>
</organism>
<evidence type="ECO:0000256" key="1">
    <source>
        <dbReference type="SAM" id="MobiDB-lite"/>
    </source>
</evidence>
<evidence type="ECO:0000313" key="4">
    <source>
        <dbReference type="Proteomes" id="UP000237347"/>
    </source>
</evidence>
<dbReference type="AlphaFoldDB" id="A0AAW0KQZ0"/>
<sequence>MEVDVPESGVLWGKCLRARVCIDVSKRLVRGKKVIIEGGESQWVHFRYERLLNFCYECGMLNHAMKEFPEKSMENNQLTKECKQYEAWLKGESLSWPEERQGGAVGHVCTPSNTEPSDQTKESLRLDKSRKAGAILHEIGKVKGLVENFQSKETHLDERAWVLSDLQADKSTKMQCEKDIVQKNEPVFDFKLAPKNLTEGREESPKIELGPVAMSYDPKEGWISKKLSLNSKHWKQLAKEAKANGASMIGSPCSQKREGPTLLQDLDPNTLS</sequence>
<comment type="caution">
    <text evidence="3">The sequence shown here is derived from an EMBL/GenBank/DDBJ whole genome shotgun (WGS) entry which is preliminary data.</text>
</comment>
<dbReference type="Pfam" id="PF14392">
    <property type="entry name" value="zf-CCHC_4"/>
    <property type="match status" value="1"/>
</dbReference>
<dbReference type="InterPro" id="IPR025836">
    <property type="entry name" value="Zn_knuckle_CX2CX4HX4C"/>
</dbReference>